<dbReference type="Pfam" id="PF22548">
    <property type="entry name" value="AEP-TOTE"/>
    <property type="match status" value="1"/>
</dbReference>
<dbReference type="AlphaFoldDB" id="A0AA95MHP6"/>
<dbReference type="EMBL" id="CP126114">
    <property type="protein sequence ID" value="WHY83977.1"/>
    <property type="molecule type" value="Genomic_DNA"/>
</dbReference>
<dbReference type="InterPro" id="IPR054347">
    <property type="entry name" value="TOTE_primase"/>
</dbReference>
<reference evidence="3" key="1">
    <citation type="submission" date="2023-05" db="EMBL/GenBank/DDBJ databases">
        <title>Comparative genomics of Bacillaceae isolates and their secondary metabolite potential.</title>
        <authorList>
            <person name="Song L."/>
            <person name="Nielsen L.J."/>
            <person name="Mohite O."/>
            <person name="Xu X."/>
            <person name="Weber T."/>
            <person name="Kovacs A.T."/>
        </authorList>
    </citation>
    <scope>NUCLEOTIDE SEQUENCE</scope>
    <source>
        <strain evidence="3">XLM17</strain>
    </source>
</reference>
<feature type="domain" description="TOTE conflict system primase" evidence="2">
    <location>
        <begin position="84"/>
        <end position="145"/>
    </location>
</feature>
<accession>A0AA95MHP6</accession>
<organism evidence="3 4">
    <name type="scientific">Neobacillus novalis</name>
    <dbReference type="NCBI Taxonomy" id="220687"/>
    <lineage>
        <taxon>Bacteria</taxon>
        <taxon>Bacillati</taxon>
        <taxon>Bacillota</taxon>
        <taxon>Bacilli</taxon>
        <taxon>Bacillales</taxon>
        <taxon>Bacillaceae</taxon>
        <taxon>Neobacillus</taxon>
    </lineage>
</organism>
<evidence type="ECO:0000259" key="2">
    <source>
        <dbReference type="Pfam" id="PF22548"/>
    </source>
</evidence>
<name>A0AA95MHP6_9BACI</name>
<evidence type="ECO:0000313" key="4">
    <source>
        <dbReference type="Proteomes" id="UP001178288"/>
    </source>
</evidence>
<keyword evidence="1" id="KW-0175">Coiled coil</keyword>
<evidence type="ECO:0000313" key="3">
    <source>
        <dbReference type="EMBL" id="WHY83977.1"/>
    </source>
</evidence>
<sequence length="147" mass="17452">MKYDLVIKELNQLKTENEHLKRLLSNMMHRREEKAEITNNANIISNRALPIYKINLFKSLFKGRTDVFAYRYESNNGKKCYTPAIYPLLQDDMCVFLAFDFDKQNWQQDLLAFVKECKNSHIPVNIERSRSGKGAHVWIFFFVKINQ</sequence>
<feature type="coiled-coil region" evidence="1">
    <location>
        <begin position="3"/>
        <end position="30"/>
    </location>
</feature>
<proteinExistence type="predicted"/>
<dbReference type="RefSeq" id="WP_066087976.1">
    <property type="nucleotide sequence ID" value="NZ_CP126114.1"/>
</dbReference>
<gene>
    <name evidence="3" type="ORF">QNH39_14920</name>
</gene>
<dbReference type="KEGG" id="nnv:QNH39_14920"/>
<dbReference type="Proteomes" id="UP001178288">
    <property type="component" value="Chromosome"/>
</dbReference>
<keyword evidence="4" id="KW-1185">Reference proteome</keyword>
<protein>
    <recommendedName>
        <fullName evidence="2">TOTE conflict system primase domain-containing protein</fullName>
    </recommendedName>
</protein>
<evidence type="ECO:0000256" key="1">
    <source>
        <dbReference type="SAM" id="Coils"/>
    </source>
</evidence>